<dbReference type="EMBL" id="JAHKRT010000006">
    <property type="protein sequence ID" value="MBU3078791.1"/>
    <property type="molecule type" value="Genomic_DNA"/>
</dbReference>
<dbReference type="InterPro" id="IPR012938">
    <property type="entry name" value="Glc/Sorbosone_DH"/>
</dbReference>
<dbReference type="PANTHER" id="PTHR19328">
    <property type="entry name" value="HEDGEHOG-INTERACTING PROTEIN"/>
    <property type="match status" value="1"/>
</dbReference>
<feature type="region of interest" description="Disordered" evidence="1">
    <location>
        <begin position="37"/>
        <end position="66"/>
    </location>
</feature>
<dbReference type="RefSeq" id="WP_216325571.1">
    <property type="nucleotide sequence ID" value="NZ_JAHKRT010000006.1"/>
</dbReference>
<feature type="domain" description="Glucose/Sorbosone dehydrogenase" evidence="3">
    <location>
        <begin position="96"/>
        <end position="425"/>
    </location>
</feature>
<organism evidence="4 5">
    <name type="scientific">Sphingomonas quercus</name>
    <dbReference type="NCBI Taxonomy" id="2842451"/>
    <lineage>
        <taxon>Bacteria</taxon>
        <taxon>Pseudomonadati</taxon>
        <taxon>Pseudomonadota</taxon>
        <taxon>Alphaproteobacteria</taxon>
        <taxon>Sphingomonadales</taxon>
        <taxon>Sphingomonadaceae</taxon>
        <taxon>Sphingomonas</taxon>
    </lineage>
</organism>
<evidence type="ECO:0000313" key="5">
    <source>
        <dbReference type="Proteomes" id="UP000776276"/>
    </source>
</evidence>
<feature type="signal peptide" evidence="2">
    <location>
        <begin position="1"/>
        <end position="18"/>
    </location>
</feature>
<feature type="chain" id="PRO_5047487910" evidence="2">
    <location>
        <begin position="19"/>
        <end position="431"/>
    </location>
</feature>
<sequence length="431" mass="46712">MSAGAALLALAAGCGALAQPIDYARIRALNLEPNMGPGEGNAGARAPDEPRPAGAVLETRPPLNPVAKPAFREQTRAVAVKTKTAIAATVVAHGFQRAWKIVFRPDGRMFVTEKSGRIRIVTPDGKIGEPLGGVPEVLNYSDAGFFDLALDPDFARTRRIFFSYVEYRKDGNGLTVATATLSPDETMMQDVRIIFSAPAHNNVGHYGGRILVQPDRTLLVTVGDHFLPQLRIKAQDLDSTLGKIVRINFDGSIPADNPFAQVRAAEGAIWALGVRNIEGLVRDSRGAVWASDIGPQTGDEIDRIEPGHNYGWPVVGYGTEYSGKLINNGRSSWPGTDQPVYYWDPTIAPSGITFYSGKLIPEWSGNLFVGALAGQHLARLVMRNGHVVGEERLLQDRRQRIRDVVEGPDGALWVLTDSNDGQLLRLAPIGR</sequence>
<accession>A0ABS6BLZ5</accession>
<name>A0ABS6BLZ5_9SPHN</name>
<proteinExistence type="predicted"/>
<keyword evidence="2" id="KW-0732">Signal</keyword>
<keyword evidence="5" id="KW-1185">Reference proteome</keyword>
<protein>
    <submittedName>
        <fullName evidence="4">PQQ-dependent sugar dehydrogenase</fullName>
    </submittedName>
</protein>
<comment type="caution">
    <text evidence="4">The sequence shown here is derived from an EMBL/GenBank/DDBJ whole genome shotgun (WGS) entry which is preliminary data.</text>
</comment>
<evidence type="ECO:0000313" key="4">
    <source>
        <dbReference type="EMBL" id="MBU3078791.1"/>
    </source>
</evidence>
<gene>
    <name evidence="4" type="ORF">KOF26_13025</name>
</gene>
<evidence type="ECO:0000256" key="2">
    <source>
        <dbReference type="SAM" id="SignalP"/>
    </source>
</evidence>
<dbReference type="Pfam" id="PF07995">
    <property type="entry name" value="GSDH"/>
    <property type="match status" value="1"/>
</dbReference>
<evidence type="ECO:0000256" key="1">
    <source>
        <dbReference type="SAM" id="MobiDB-lite"/>
    </source>
</evidence>
<dbReference type="PANTHER" id="PTHR19328:SF75">
    <property type="entry name" value="ALDOSE SUGAR DEHYDROGENASE YLII"/>
    <property type="match status" value="1"/>
</dbReference>
<evidence type="ECO:0000259" key="3">
    <source>
        <dbReference type="Pfam" id="PF07995"/>
    </source>
</evidence>
<dbReference type="Proteomes" id="UP000776276">
    <property type="component" value="Unassembled WGS sequence"/>
</dbReference>
<reference evidence="4 5" key="1">
    <citation type="submission" date="2021-06" db="EMBL/GenBank/DDBJ databases">
        <title>Sphingomonas sp. XMGL2, whole genome shotgun sequencing project.</title>
        <authorList>
            <person name="Zhao G."/>
            <person name="Shen L."/>
        </authorList>
    </citation>
    <scope>NUCLEOTIDE SEQUENCE [LARGE SCALE GENOMIC DNA]</scope>
    <source>
        <strain evidence="4 5">XMGL2</strain>
    </source>
</reference>